<gene>
    <name evidence="1" type="ORF">KDU71_08535</name>
</gene>
<keyword evidence="2" id="KW-1185">Reference proteome</keyword>
<organism evidence="1 2">
    <name type="scientific">Carboxylicivirga sediminis</name>
    <dbReference type="NCBI Taxonomy" id="2006564"/>
    <lineage>
        <taxon>Bacteria</taxon>
        <taxon>Pseudomonadati</taxon>
        <taxon>Bacteroidota</taxon>
        <taxon>Bacteroidia</taxon>
        <taxon>Marinilabiliales</taxon>
        <taxon>Marinilabiliaceae</taxon>
        <taxon>Carboxylicivirga</taxon>
    </lineage>
</organism>
<dbReference type="Proteomes" id="UP000679220">
    <property type="component" value="Unassembled WGS sequence"/>
</dbReference>
<accession>A0A941IYA4</accession>
<protein>
    <recommendedName>
        <fullName evidence="3">Periplasmic heavy metal sensor</fullName>
    </recommendedName>
</protein>
<dbReference type="EMBL" id="JAGTAR010000010">
    <property type="protein sequence ID" value="MBR8535602.1"/>
    <property type="molecule type" value="Genomic_DNA"/>
</dbReference>
<comment type="caution">
    <text evidence="1">The sequence shown here is derived from an EMBL/GenBank/DDBJ whole genome shotgun (WGS) entry which is preliminary data.</text>
</comment>
<proteinExistence type="predicted"/>
<evidence type="ECO:0008006" key="3">
    <source>
        <dbReference type="Google" id="ProtNLM"/>
    </source>
</evidence>
<reference evidence="1" key="1">
    <citation type="journal article" date="2018" name="Int. J. Syst. Evol. Microbiol.">
        <title>Carboxylicivirga sediminis sp. nov., isolated from coastal sediment.</title>
        <authorList>
            <person name="Wang F.Q."/>
            <person name="Ren L.H."/>
            <person name="Zou R.J."/>
            <person name="Sun Y.Z."/>
            <person name="Liu X.J."/>
            <person name="Jiang F."/>
            <person name="Liu L.J."/>
        </authorList>
    </citation>
    <scope>NUCLEOTIDE SEQUENCE</scope>
    <source>
        <strain evidence="1">JR1</strain>
    </source>
</reference>
<sequence>MSNKLVVFTVILIVAGACNLKSSQRQNWSAEDMAKRQTIMMQEALQLTEEQRSKIERINLKFADQFKKLRDNTQGDREKMRILRDDLRDAKYKELEAVLSTEQFEKYIVLEEERAKEMRNGHRGERGDR</sequence>
<name>A0A941IYA4_9BACT</name>
<dbReference type="AlphaFoldDB" id="A0A941IYA4"/>
<evidence type="ECO:0000313" key="2">
    <source>
        <dbReference type="Proteomes" id="UP000679220"/>
    </source>
</evidence>
<reference evidence="1" key="2">
    <citation type="submission" date="2021-04" db="EMBL/GenBank/DDBJ databases">
        <authorList>
            <person name="Zhang T."/>
            <person name="Zhang Y."/>
            <person name="Lu D."/>
            <person name="Zuo D."/>
            <person name="Du Z."/>
        </authorList>
    </citation>
    <scope>NUCLEOTIDE SEQUENCE</scope>
    <source>
        <strain evidence="1">JR1</strain>
    </source>
</reference>
<dbReference type="PROSITE" id="PS51257">
    <property type="entry name" value="PROKAR_LIPOPROTEIN"/>
    <property type="match status" value="1"/>
</dbReference>
<evidence type="ECO:0000313" key="1">
    <source>
        <dbReference type="EMBL" id="MBR8535602.1"/>
    </source>
</evidence>
<dbReference type="RefSeq" id="WP_212189622.1">
    <property type="nucleotide sequence ID" value="NZ_JAGTAR010000010.1"/>
</dbReference>